<gene>
    <name evidence="6" type="ORF">SAMN05421721_10470</name>
</gene>
<reference evidence="6 7" key="1">
    <citation type="submission" date="2016-10" db="EMBL/GenBank/DDBJ databases">
        <authorList>
            <person name="de Groot N.N."/>
        </authorList>
    </citation>
    <scope>NUCLEOTIDE SEQUENCE [LARGE SCALE GENOMIC DNA]</scope>
    <source>
        <strain evidence="6 7">DSM 4180</strain>
    </source>
</reference>
<dbReference type="EMBL" id="FOUO01000004">
    <property type="protein sequence ID" value="SFM38259.1"/>
    <property type="molecule type" value="Genomic_DNA"/>
</dbReference>
<dbReference type="Gene3D" id="1.10.10.60">
    <property type="entry name" value="Homeodomain-like"/>
    <property type="match status" value="1"/>
</dbReference>
<dbReference type="PANTHER" id="PTHR30055">
    <property type="entry name" value="HTH-TYPE TRANSCRIPTIONAL REGULATOR RUTR"/>
    <property type="match status" value="1"/>
</dbReference>
<keyword evidence="7" id="KW-1185">Reference proteome</keyword>
<dbReference type="Proteomes" id="UP000199556">
    <property type="component" value="Unassembled WGS sequence"/>
</dbReference>
<dbReference type="PRINTS" id="PR00455">
    <property type="entry name" value="HTHTETR"/>
</dbReference>
<feature type="DNA-binding region" description="H-T-H motif" evidence="4">
    <location>
        <begin position="40"/>
        <end position="59"/>
    </location>
</feature>
<dbReference type="Pfam" id="PF00440">
    <property type="entry name" value="TetR_N"/>
    <property type="match status" value="1"/>
</dbReference>
<dbReference type="SUPFAM" id="SSF46689">
    <property type="entry name" value="Homeodomain-like"/>
    <property type="match status" value="1"/>
</dbReference>
<accession>A0A1I4QDX9</accession>
<keyword evidence="2 4" id="KW-0238">DNA-binding</keyword>
<dbReference type="AlphaFoldDB" id="A0A1I4QDX9"/>
<dbReference type="FunFam" id="1.10.10.60:FF:000141">
    <property type="entry name" value="TetR family transcriptional regulator"/>
    <property type="match status" value="1"/>
</dbReference>
<dbReference type="GO" id="GO:0000976">
    <property type="term" value="F:transcription cis-regulatory region binding"/>
    <property type="evidence" value="ECO:0007669"/>
    <property type="project" value="TreeGrafter"/>
</dbReference>
<sequence length="216" mass="24548">MPQWFENPPPCRTRRGEARRQRLLDAAAEVFMEQGYAGASVNEIVRRAGGSMSTLYRLFGSKLGLFEAMIAQRTEAVFAPFEADGVWTDDVEASLLAYGRHIQSRLVEGDAVEIFRLVVSERGEDRERIQSFFYDAGPRRGQRLLADYLRTQVEKGRLRAMDCDMAACQFIDMTRAPFYYRLLFGDPPGQAERERALQQALALFLHGARAFREGPV</sequence>
<evidence type="ECO:0000313" key="7">
    <source>
        <dbReference type="Proteomes" id="UP000199556"/>
    </source>
</evidence>
<feature type="domain" description="HTH tetR-type" evidence="5">
    <location>
        <begin position="17"/>
        <end position="77"/>
    </location>
</feature>
<dbReference type="STRING" id="195064.SAMN05421721_10470"/>
<dbReference type="RefSeq" id="WP_177217577.1">
    <property type="nucleotide sequence ID" value="NZ_FOUO01000004.1"/>
</dbReference>
<proteinExistence type="predicted"/>
<keyword evidence="3" id="KW-0804">Transcription</keyword>
<evidence type="ECO:0000256" key="2">
    <source>
        <dbReference type="ARBA" id="ARBA00023125"/>
    </source>
</evidence>
<organism evidence="6 7">
    <name type="scientific">Ectothiorhodospira mobilis</name>
    <dbReference type="NCBI Taxonomy" id="195064"/>
    <lineage>
        <taxon>Bacteria</taxon>
        <taxon>Pseudomonadati</taxon>
        <taxon>Pseudomonadota</taxon>
        <taxon>Gammaproteobacteria</taxon>
        <taxon>Chromatiales</taxon>
        <taxon>Ectothiorhodospiraceae</taxon>
        <taxon>Ectothiorhodospira</taxon>
    </lineage>
</organism>
<dbReference type="SUPFAM" id="SSF48498">
    <property type="entry name" value="Tetracyclin repressor-like, C-terminal domain"/>
    <property type="match status" value="1"/>
</dbReference>
<evidence type="ECO:0000259" key="5">
    <source>
        <dbReference type="PROSITE" id="PS50977"/>
    </source>
</evidence>
<evidence type="ECO:0000256" key="4">
    <source>
        <dbReference type="PROSITE-ProRule" id="PRU00335"/>
    </source>
</evidence>
<dbReference type="InterPro" id="IPR039536">
    <property type="entry name" value="TetR_C_Proteobacteria"/>
</dbReference>
<keyword evidence="1" id="KW-0805">Transcription regulation</keyword>
<dbReference type="InterPro" id="IPR036271">
    <property type="entry name" value="Tet_transcr_reg_TetR-rel_C_sf"/>
</dbReference>
<protein>
    <submittedName>
        <fullName evidence="6">Transcriptional regulator, TetR family</fullName>
    </submittedName>
</protein>
<dbReference type="GO" id="GO:0003700">
    <property type="term" value="F:DNA-binding transcription factor activity"/>
    <property type="evidence" value="ECO:0007669"/>
    <property type="project" value="TreeGrafter"/>
</dbReference>
<dbReference type="InterPro" id="IPR050109">
    <property type="entry name" value="HTH-type_TetR-like_transc_reg"/>
</dbReference>
<dbReference type="PANTHER" id="PTHR30055:SF119">
    <property type="entry name" value="NALC"/>
    <property type="match status" value="1"/>
</dbReference>
<evidence type="ECO:0000256" key="1">
    <source>
        <dbReference type="ARBA" id="ARBA00023015"/>
    </source>
</evidence>
<name>A0A1I4QDX9_ECTMO</name>
<evidence type="ECO:0000256" key="3">
    <source>
        <dbReference type="ARBA" id="ARBA00023163"/>
    </source>
</evidence>
<dbReference type="Pfam" id="PF14246">
    <property type="entry name" value="TetR_C_7"/>
    <property type="match status" value="1"/>
</dbReference>
<dbReference type="InterPro" id="IPR001647">
    <property type="entry name" value="HTH_TetR"/>
</dbReference>
<dbReference type="Gene3D" id="1.10.357.10">
    <property type="entry name" value="Tetracycline Repressor, domain 2"/>
    <property type="match status" value="1"/>
</dbReference>
<dbReference type="InterPro" id="IPR009057">
    <property type="entry name" value="Homeodomain-like_sf"/>
</dbReference>
<dbReference type="PROSITE" id="PS50977">
    <property type="entry name" value="HTH_TETR_2"/>
    <property type="match status" value="1"/>
</dbReference>
<evidence type="ECO:0000313" key="6">
    <source>
        <dbReference type="EMBL" id="SFM38259.1"/>
    </source>
</evidence>